<evidence type="ECO:0000256" key="1">
    <source>
        <dbReference type="ARBA" id="ARBA00004821"/>
    </source>
</evidence>
<organism evidence="11 12">
    <name type="scientific">Crassaminicella thermophila</name>
    <dbReference type="NCBI Taxonomy" id="2599308"/>
    <lineage>
        <taxon>Bacteria</taxon>
        <taxon>Bacillati</taxon>
        <taxon>Bacillota</taxon>
        <taxon>Clostridia</taxon>
        <taxon>Eubacteriales</taxon>
        <taxon>Clostridiaceae</taxon>
        <taxon>Crassaminicella</taxon>
    </lineage>
</organism>
<evidence type="ECO:0000256" key="9">
    <source>
        <dbReference type="PIRSR" id="PIRSR016262-3"/>
    </source>
</evidence>
<dbReference type="InterPro" id="IPR004143">
    <property type="entry name" value="BPL_LPL_catalytic"/>
</dbReference>
<sequence>MKLNVMTLGRCEYENALDIQYDILKKRQDGYIEDTLILVEHLPVITLGRRAEKSNIIGSEKLLEDSGIKIYQTNRGGDVTYHGLGQIVGYPIFNLKKMHIGIRKFVRNIEEVFIRLLKDKYNIDAERNQEHTGVWVNNNKIVAIGLAVKKGVTMHGFSFNVNSNLDHFKLIVPCGISDKGVTSIERILGKTVDFHEANQYVIEYFSKIFNQDHL</sequence>
<dbReference type="HAMAP" id="MF_00013">
    <property type="entry name" value="LipB"/>
    <property type="match status" value="1"/>
</dbReference>
<evidence type="ECO:0000256" key="7">
    <source>
        <dbReference type="PIRSR" id="PIRSR016262-1"/>
    </source>
</evidence>
<evidence type="ECO:0000256" key="5">
    <source>
        <dbReference type="HAMAP-Rule" id="MF_00013"/>
    </source>
</evidence>
<dbReference type="CDD" id="cd16444">
    <property type="entry name" value="LipB"/>
    <property type="match status" value="1"/>
</dbReference>
<evidence type="ECO:0000256" key="8">
    <source>
        <dbReference type="PIRSR" id="PIRSR016262-2"/>
    </source>
</evidence>
<keyword evidence="3 5" id="KW-0012">Acyltransferase</keyword>
<name>A0A5C0SG26_CRATE</name>
<evidence type="ECO:0000256" key="3">
    <source>
        <dbReference type="ARBA" id="ARBA00023315"/>
    </source>
</evidence>
<comment type="similarity">
    <text evidence="5 6">Belongs to the LipB family.</text>
</comment>
<feature type="binding site" evidence="5 8">
    <location>
        <begin position="156"/>
        <end position="158"/>
    </location>
    <ligand>
        <name>substrate</name>
    </ligand>
</feature>
<dbReference type="InterPro" id="IPR000544">
    <property type="entry name" value="Octanoyltransferase"/>
</dbReference>
<comment type="subcellular location">
    <subcellularLocation>
        <location evidence="5">Cytoplasm</location>
    </subcellularLocation>
</comment>
<comment type="pathway">
    <text evidence="1 5 6">Protein modification; protein lipoylation via endogenous pathway; protein N(6)-(lipoyl)lysine from octanoyl-[acyl-carrier-protein]: step 1/2.</text>
</comment>
<dbReference type="PROSITE" id="PS51733">
    <property type="entry name" value="BPL_LPL_CATALYTIC"/>
    <property type="match status" value="1"/>
</dbReference>
<comment type="miscellaneous">
    <text evidence="5">In the reaction, the free carboxyl group of octanoic acid is attached via an amide linkage to the epsilon-amino group of a specific lysine residue of lipoyl domains of lipoate-dependent enzymes.</text>
</comment>
<feature type="binding site" evidence="5 8">
    <location>
        <begin position="75"/>
        <end position="82"/>
    </location>
    <ligand>
        <name>substrate</name>
    </ligand>
</feature>
<dbReference type="EC" id="2.3.1.181" evidence="5 6"/>
<dbReference type="KEGG" id="crs:FQB35_14885"/>
<dbReference type="GO" id="GO:0005737">
    <property type="term" value="C:cytoplasm"/>
    <property type="evidence" value="ECO:0007669"/>
    <property type="project" value="UniProtKB-SubCell"/>
</dbReference>
<keyword evidence="2 5" id="KW-0808">Transferase</keyword>
<evidence type="ECO:0000259" key="10">
    <source>
        <dbReference type="PROSITE" id="PS51733"/>
    </source>
</evidence>
<dbReference type="Gene3D" id="3.30.930.10">
    <property type="entry name" value="Bira Bifunctional Protein, Domain 2"/>
    <property type="match status" value="1"/>
</dbReference>
<feature type="site" description="Lowers pKa of active site Cys" evidence="5 9">
    <location>
        <position position="140"/>
    </location>
</feature>
<dbReference type="PIRSF" id="PIRSF016262">
    <property type="entry name" value="LPLase"/>
    <property type="match status" value="1"/>
</dbReference>
<comment type="function">
    <text evidence="4 5 6">Catalyzes the transfer of endogenously produced octanoic acid from octanoyl-acyl-carrier-protein onto the lipoyl domains of lipoate-dependent enzymes. Lipoyl-ACP can also act as a substrate although octanoyl-ACP is likely to be the physiological substrate.</text>
</comment>
<reference evidence="11 12" key="1">
    <citation type="submission" date="2019-07" db="EMBL/GenBank/DDBJ databases">
        <title>Complete genome of Crassaminicella thermophila SY095.</title>
        <authorList>
            <person name="Li X."/>
        </authorList>
    </citation>
    <scope>NUCLEOTIDE SEQUENCE [LARGE SCALE GENOMIC DNA]</scope>
    <source>
        <strain evidence="11 12">SY095</strain>
    </source>
</reference>
<dbReference type="GO" id="GO:0009249">
    <property type="term" value="P:protein lipoylation"/>
    <property type="evidence" value="ECO:0007669"/>
    <property type="project" value="InterPro"/>
</dbReference>
<evidence type="ECO:0000256" key="2">
    <source>
        <dbReference type="ARBA" id="ARBA00022679"/>
    </source>
</evidence>
<dbReference type="PANTHER" id="PTHR10993">
    <property type="entry name" value="OCTANOYLTRANSFERASE"/>
    <property type="match status" value="1"/>
</dbReference>
<evidence type="ECO:0000313" key="11">
    <source>
        <dbReference type="EMBL" id="QEK13443.1"/>
    </source>
</evidence>
<keyword evidence="12" id="KW-1185">Reference proteome</keyword>
<dbReference type="SUPFAM" id="SSF55681">
    <property type="entry name" value="Class II aaRS and biotin synthetases"/>
    <property type="match status" value="1"/>
</dbReference>
<dbReference type="UniPathway" id="UPA00538">
    <property type="reaction ID" value="UER00592"/>
</dbReference>
<keyword evidence="5" id="KW-0963">Cytoplasm</keyword>
<evidence type="ECO:0000256" key="6">
    <source>
        <dbReference type="PIRNR" id="PIRNR016262"/>
    </source>
</evidence>
<dbReference type="AlphaFoldDB" id="A0A5C0SG26"/>
<dbReference type="RefSeq" id="WP_148810615.1">
    <property type="nucleotide sequence ID" value="NZ_CP042243.1"/>
</dbReference>
<proteinExistence type="inferred from homology"/>
<dbReference type="Pfam" id="PF21948">
    <property type="entry name" value="LplA-B_cat"/>
    <property type="match status" value="1"/>
</dbReference>
<dbReference type="NCBIfam" id="NF010925">
    <property type="entry name" value="PRK14345.1"/>
    <property type="match status" value="1"/>
</dbReference>
<gene>
    <name evidence="5 11" type="primary">lipB</name>
    <name evidence="11" type="ORF">FQB35_14885</name>
</gene>
<protein>
    <recommendedName>
        <fullName evidence="5 6">Octanoyltransferase</fullName>
        <ecNumber evidence="5 6">2.3.1.181</ecNumber>
    </recommendedName>
    <alternativeName>
        <fullName evidence="5">Lipoate-protein ligase B</fullName>
    </alternativeName>
    <alternativeName>
        <fullName evidence="5">Lipoyl/octanoyl transferase</fullName>
    </alternativeName>
    <alternativeName>
        <fullName evidence="5">Octanoyl-[acyl-carrier-protein]-protein N-octanoyltransferase</fullName>
    </alternativeName>
</protein>
<feature type="binding site" evidence="5 8">
    <location>
        <begin position="143"/>
        <end position="145"/>
    </location>
    <ligand>
        <name>substrate</name>
    </ligand>
</feature>
<dbReference type="PROSITE" id="PS01313">
    <property type="entry name" value="LIPB"/>
    <property type="match status" value="1"/>
</dbReference>
<feature type="domain" description="BPL/LPL catalytic" evidence="10">
    <location>
        <begin position="30"/>
        <end position="213"/>
    </location>
</feature>
<accession>A0A5C0SG26</accession>
<dbReference type="Proteomes" id="UP000324646">
    <property type="component" value="Chromosome"/>
</dbReference>
<feature type="active site" description="Acyl-thioester intermediate" evidence="5 7">
    <location>
        <position position="174"/>
    </location>
</feature>
<dbReference type="OrthoDB" id="9787061at2"/>
<evidence type="ECO:0000256" key="4">
    <source>
        <dbReference type="ARBA" id="ARBA00024732"/>
    </source>
</evidence>
<dbReference type="InterPro" id="IPR045864">
    <property type="entry name" value="aa-tRNA-synth_II/BPL/LPL"/>
</dbReference>
<dbReference type="EMBL" id="CP042243">
    <property type="protein sequence ID" value="QEK13443.1"/>
    <property type="molecule type" value="Genomic_DNA"/>
</dbReference>
<dbReference type="NCBIfam" id="TIGR00214">
    <property type="entry name" value="lipB"/>
    <property type="match status" value="1"/>
</dbReference>
<comment type="catalytic activity">
    <reaction evidence="5 6">
        <text>octanoyl-[ACP] + L-lysyl-[protein] = N(6)-octanoyl-L-lysyl-[protein] + holo-[ACP] + H(+)</text>
        <dbReference type="Rhea" id="RHEA:17665"/>
        <dbReference type="Rhea" id="RHEA-COMP:9636"/>
        <dbReference type="Rhea" id="RHEA-COMP:9685"/>
        <dbReference type="Rhea" id="RHEA-COMP:9752"/>
        <dbReference type="Rhea" id="RHEA-COMP:9928"/>
        <dbReference type="ChEBI" id="CHEBI:15378"/>
        <dbReference type="ChEBI" id="CHEBI:29969"/>
        <dbReference type="ChEBI" id="CHEBI:64479"/>
        <dbReference type="ChEBI" id="CHEBI:78463"/>
        <dbReference type="ChEBI" id="CHEBI:78809"/>
        <dbReference type="EC" id="2.3.1.181"/>
    </reaction>
</comment>
<dbReference type="PANTHER" id="PTHR10993:SF7">
    <property type="entry name" value="LIPOYLTRANSFERASE 2, MITOCHONDRIAL-RELATED"/>
    <property type="match status" value="1"/>
</dbReference>
<dbReference type="GO" id="GO:0033819">
    <property type="term" value="F:lipoyl(octanoyl) transferase activity"/>
    <property type="evidence" value="ECO:0007669"/>
    <property type="project" value="UniProtKB-EC"/>
</dbReference>
<evidence type="ECO:0000313" key="12">
    <source>
        <dbReference type="Proteomes" id="UP000324646"/>
    </source>
</evidence>
<dbReference type="InterPro" id="IPR020605">
    <property type="entry name" value="Octanoyltransferase_CS"/>
</dbReference>